<dbReference type="Proteomes" id="UP001157502">
    <property type="component" value="Chromosome 16"/>
</dbReference>
<organism evidence="1 2">
    <name type="scientific">Dallia pectoralis</name>
    <name type="common">Alaska blackfish</name>
    <dbReference type="NCBI Taxonomy" id="75939"/>
    <lineage>
        <taxon>Eukaryota</taxon>
        <taxon>Metazoa</taxon>
        <taxon>Chordata</taxon>
        <taxon>Craniata</taxon>
        <taxon>Vertebrata</taxon>
        <taxon>Euteleostomi</taxon>
        <taxon>Actinopterygii</taxon>
        <taxon>Neopterygii</taxon>
        <taxon>Teleostei</taxon>
        <taxon>Protacanthopterygii</taxon>
        <taxon>Esociformes</taxon>
        <taxon>Umbridae</taxon>
        <taxon>Dallia</taxon>
    </lineage>
</organism>
<evidence type="ECO:0000313" key="1">
    <source>
        <dbReference type="EMBL" id="KAJ7999396.1"/>
    </source>
</evidence>
<reference evidence="1" key="1">
    <citation type="submission" date="2021-05" db="EMBL/GenBank/DDBJ databases">
        <authorList>
            <person name="Pan Q."/>
            <person name="Jouanno E."/>
            <person name="Zahm M."/>
            <person name="Klopp C."/>
            <person name="Cabau C."/>
            <person name="Louis A."/>
            <person name="Berthelot C."/>
            <person name="Parey E."/>
            <person name="Roest Crollius H."/>
            <person name="Montfort J."/>
            <person name="Robinson-Rechavi M."/>
            <person name="Bouchez O."/>
            <person name="Lampietro C."/>
            <person name="Lopez Roques C."/>
            <person name="Donnadieu C."/>
            <person name="Postlethwait J."/>
            <person name="Bobe J."/>
            <person name="Dillon D."/>
            <person name="Chandos A."/>
            <person name="von Hippel F."/>
            <person name="Guiguen Y."/>
        </authorList>
    </citation>
    <scope>NUCLEOTIDE SEQUENCE</scope>
    <source>
        <strain evidence="1">YG-Jan2019</strain>
    </source>
</reference>
<feature type="non-terminal residue" evidence="1">
    <location>
        <position position="103"/>
    </location>
</feature>
<proteinExistence type="predicted"/>
<keyword evidence="2" id="KW-1185">Reference proteome</keyword>
<comment type="caution">
    <text evidence="1">The sequence shown here is derived from an EMBL/GenBank/DDBJ whole genome shotgun (WGS) entry which is preliminary data.</text>
</comment>
<name>A0ACC2G750_DALPE</name>
<accession>A0ACC2G750</accession>
<evidence type="ECO:0000313" key="2">
    <source>
        <dbReference type="Proteomes" id="UP001157502"/>
    </source>
</evidence>
<protein>
    <submittedName>
        <fullName evidence="1">Uncharacterized protein</fullName>
    </submittedName>
</protein>
<dbReference type="EMBL" id="CM055743">
    <property type="protein sequence ID" value="KAJ7999396.1"/>
    <property type="molecule type" value="Genomic_DNA"/>
</dbReference>
<sequence>MGRSPLLPSVALTTNQFPWRPCAQSSPPNGTLSPTYGPGGHGRMLRNLGCRLGHGRRSGDCHIWTVGWFCCHGYPPQRILFVCSCTHTHTDTHTHTHTHILTD</sequence>
<gene>
    <name evidence="1" type="ORF">DPEC_G00193970</name>
</gene>